<feature type="transmembrane region" description="Helical" evidence="3">
    <location>
        <begin position="137"/>
        <end position="155"/>
    </location>
</feature>
<feature type="transmembrane region" description="Helical" evidence="3">
    <location>
        <begin position="44"/>
        <end position="64"/>
    </location>
</feature>
<protein>
    <submittedName>
        <fullName evidence="5">DMT family transporter</fullName>
    </submittedName>
</protein>
<evidence type="ECO:0000256" key="3">
    <source>
        <dbReference type="SAM" id="Phobius"/>
    </source>
</evidence>
<evidence type="ECO:0000256" key="1">
    <source>
        <dbReference type="ARBA" id="ARBA00004127"/>
    </source>
</evidence>
<dbReference type="PANTHER" id="PTHR22911">
    <property type="entry name" value="ACYL-MALONYL CONDENSING ENZYME-RELATED"/>
    <property type="match status" value="1"/>
</dbReference>
<keyword evidence="3" id="KW-0472">Membrane</keyword>
<evidence type="ECO:0000256" key="2">
    <source>
        <dbReference type="ARBA" id="ARBA00007362"/>
    </source>
</evidence>
<name>A0ABW4EA21_9LACO</name>
<feature type="domain" description="EamA" evidence="4">
    <location>
        <begin position="167"/>
        <end position="293"/>
    </location>
</feature>
<feature type="domain" description="EamA" evidence="4">
    <location>
        <begin position="15"/>
        <end position="153"/>
    </location>
</feature>
<dbReference type="Proteomes" id="UP001597252">
    <property type="component" value="Unassembled WGS sequence"/>
</dbReference>
<accession>A0ABW4EA21</accession>
<keyword evidence="6" id="KW-1185">Reference proteome</keyword>
<reference evidence="6" key="1">
    <citation type="journal article" date="2019" name="Int. J. Syst. Evol. Microbiol.">
        <title>The Global Catalogue of Microorganisms (GCM) 10K type strain sequencing project: providing services to taxonomists for standard genome sequencing and annotation.</title>
        <authorList>
            <consortium name="The Broad Institute Genomics Platform"/>
            <consortium name="The Broad Institute Genome Sequencing Center for Infectious Disease"/>
            <person name="Wu L."/>
            <person name="Ma J."/>
        </authorList>
    </citation>
    <scope>NUCLEOTIDE SEQUENCE [LARGE SCALE GENOMIC DNA]</scope>
    <source>
        <strain evidence="6">CCM 8903</strain>
    </source>
</reference>
<evidence type="ECO:0000313" key="5">
    <source>
        <dbReference type="EMBL" id="MFD1485531.1"/>
    </source>
</evidence>
<comment type="subcellular location">
    <subcellularLocation>
        <location evidence="1">Endomembrane system</location>
        <topology evidence="1">Multi-pass membrane protein</topology>
    </subcellularLocation>
</comment>
<feature type="transmembrane region" description="Helical" evidence="3">
    <location>
        <begin position="161"/>
        <end position="184"/>
    </location>
</feature>
<feature type="transmembrane region" description="Helical" evidence="3">
    <location>
        <begin position="196"/>
        <end position="214"/>
    </location>
</feature>
<dbReference type="InterPro" id="IPR000620">
    <property type="entry name" value="EamA_dom"/>
</dbReference>
<dbReference type="SUPFAM" id="SSF103481">
    <property type="entry name" value="Multidrug resistance efflux transporter EmrE"/>
    <property type="match status" value="2"/>
</dbReference>
<dbReference type="InterPro" id="IPR037185">
    <property type="entry name" value="EmrE-like"/>
</dbReference>
<evidence type="ECO:0000313" key="6">
    <source>
        <dbReference type="Proteomes" id="UP001597252"/>
    </source>
</evidence>
<organism evidence="5 6">
    <name type="scientific">Lacticaseibacillus baoqingensis</name>
    <dbReference type="NCBI Taxonomy" id="2486013"/>
    <lineage>
        <taxon>Bacteria</taxon>
        <taxon>Bacillati</taxon>
        <taxon>Bacillota</taxon>
        <taxon>Bacilli</taxon>
        <taxon>Lactobacillales</taxon>
        <taxon>Lactobacillaceae</taxon>
        <taxon>Lacticaseibacillus</taxon>
    </lineage>
</organism>
<dbReference type="PANTHER" id="PTHR22911:SF79">
    <property type="entry name" value="MOBA-LIKE NTP TRANSFERASE DOMAIN-CONTAINING PROTEIN"/>
    <property type="match status" value="1"/>
</dbReference>
<evidence type="ECO:0000259" key="4">
    <source>
        <dbReference type="Pfam" id="PF00892"/>
    </source>
</evidence>
<feature type="transmembrane region" description="Helical" evidence="3">
    <location>
        <begin position="226"/>
        <end position="244"/>
    </location>
</feature>
<dbReference type="EMBL" id="JBHTON010000032">
    <property type="protein sequence ID" value="MFD1485531.1"/>
    <property type="molecule type" value="Genomic_DNA"/>
</dbReference>
<gene>
    <name evidence="5" type="ORF">ACFQ5J_09855</name>
</gene>
<comment type="caution">
    <text evidence="5">The sequence shown here is derived from an EMBL/GenBank/DDBJ whole genome shotgun (WGS) entry which is preliminary data.</text>
</comment>
<sequence length="318" mass="34573">MVPTQKPNVKLNQRRGVLYAIIGAMLWGLSGSVAQYLFASAHLAPTWLVGVRLFCAGGLLLGWYAQATHASLIRIWQRRNGWRLLAFAWLGMLPSQATYFMAINYGNAATATVLQFLGPLFIVVYMALANRQWPRRIDLLAIGLAMLGTSLLVTQGRLTSLAISIPAVVWGLLAGVSQASYTLLPRRLLREFDARLVVGWAMLLGAMFFWPQLLTVQPPALSAADWWGIGFIIVGGTMLAYLFYLKSLAYISPSATGMLSAFEPLTATVVAVVCLGTRLALAELIGGALILVTTGLQAWPQKPWASAEGILTGKCEKY</sequence>
<keyword evidence="3" id="KW-1133">Transmembrane helix</keyword>
<feature type="transmembrane region" description="Helical" evidence="3">
    <location>
        <begin position="84"/>
        <end position="102"/>
    </location>
</feature>
<keyword evidence="3" id="KW-0812">Transmembrane</keyword>
<dbReference type="Pfam" id="PF00892">
    <property type="entry name" value="EamA"/>
    <property type="match status" value="2"/>
</dbReference>
<feature type="transmembrane region" description="Helical" evidence="3">
    <location>
        <begin position="108"/>
        <end position="128"/>
    </location>
</feature>
<dbReference type="RefSeq" id="WP_125754205.1">
    <property type="nucleotide sequence ID" value="NZ_JBHTON010000032.1"/>
</dbReference>
<feature type="transmembrane region" description="Helical" evidence="3">
    <location>
        <begin position="16"/>
        <end position="38"/>
    </location>
</feature>
<proteinExistence type="inferred from homology"/>
<comment type="similarity">
    <text evidence="2">Belongs to the EamA transporter family.</text>
</comment>